<dbReference type="EMBL" id="CP003169">
    <property type="protein sequence ID" value="AEV72272.1"/>
    <property type="molecule type" value="Genomic_DNA"/>
</dbReference>
<dbReference type="HOGENOM" id="CLU_2369789_0_0_11"/>
<dbReference type="AlphaFoldDB" id="G8RK47"/>
<protein>
    <recommendedName>
        <fullName evidence="3">Antitoxin</fullName>
    </recommendedName>
</protein>
<organism evidence="1 2">
    <name type="scientific">Mycolicibacterium rhodesiae (strain NBB3)</name>
    <name type="common">Mycobacterium rhodesiae</name>
    <dbReference type="NCBI Taxonomy" id="710685"/>
    <lineage>
        <taxon>Bacteria</taxon>
        <taxon>Bacillati</taxon>
        <taxon>Actinomycetota</taxon>
        <taxon>Actinomycetes</taxon>
        <taxon>Mycobacteriales</taxon>
        <taxon>Mycobacteriaceae</taxon>
        <taxon>Mycolicibacterium</taxon>
    </lineage>
</organism>
<evidence type="ECO:0000313" key="1">
    <source>
        <dbReference type="EMBL" id="AEV72272.1"/>
    </source>
</evidence>
<evidence type="ECO:0000313" key="2">
    <source>
        <dbReference type="Proteomes" id="UP000005442"/>
    </source>
</evidence>
<accession>G8RK47</accession>
<dbReference type="eggNOG" id="ENOG5031TM7">
    <property type="taxonomic scope" value="Bacteria"/>
</dbReference>
<dbReference type="KEGG" id="mrh:MycrhN_1657"/>
<proteinExistence type="predicted"/>
<evidence type="ECO:0008006" key="3">
    <source>
        <dbReference type="Google" id="ProtNLM"/>
    </source>
</evidence>
<dbReference type="Proteomes" id="UP000005442">
    <property type="component" value="Chromosome"/>
</dbReference>
<dbReference type="PATRIC" id="fig|710685.3.peg.1663"/>
<dbReference type="RefSeq" id="WP_014210086.1">
    <property type="nucleotide sequence ID" value="NC_016604.1"/>
</dbReference>
<keyword evidence="2" id="KW-1185">Reference proteome</keyword>
<sequence length="92" mass="10045">MKLRVLPYITVEVDERLRRRLRAKGEQLRLNVRAYLRSAADDVDAAGDKVRGLCDRAVDRVDAAVAGVNDKIAPSEAPHAGRLHVVSVSEAG</sequence>
<reference evidence="1 2" key="1">
    <citation type="submission" date="2011-12" db="EMBL/GenBank/DDBJ databases">
        <title>Complete sequence of Mycobacterium rhodesiae NBB3.</title>
        <authorList>
            <consortium name="US DOE Joint Genome Institute"/>
            <person name="Lucas S."/>
            <person name="Han J."/>
            <person name="Lapidus A."/>
            <person name="Cheng J.-F."/>
            <person name="Goodwin L."/>
            <person name="Pitluck S."/>
            <person name="Peters L."/>
            <person name="Mikhailova N."/>
            <person name="Gu W."/>
            <person name="Detter J.C."/>
            <person name="Han C."/>
            <person name="Tapia R."/>
            <person name="Land M."/>
            <person name="Hauser L."/>
            <person name="Kyrpides N."/>
            <person name="Ivanova N."/>
            <person name="Pagani I."/>
            <person name="Mattes T."/>
            <person name="Holmes A."/>
            <person name="Rutledge P."/>
            <person name="Paulsen I."/>
            <person name="Coleman N."/>
            <person name="Woyke T."/>
        </authorList>
    </citation>
    <scope>NUCLEOTIDE SEQUENCE [LARGE SCALE GENOMIC DNA]</scope>
    <source>
        <strain evidence="1 2">NBB3</strain>
    </source>
</reference>
<gene>
    <name evidence="1" type="ordered locus">MycrhN_1657</name>
</gene>
<name>G8RK47_MYCRN</name>